<dbReference type="PANTHER" id="PTHR33052">
    <property type="entry name" value="DUF4228 DOMAIN PROTEIN-RELATED"/>
    <property type="match status" value="1"/>
</dbReference>
<accession>A0A843UL54</accession>
<dbReference type="Proteomes" id="UP000652761">
    <property type="component" value="Unassembled WGS sequence"/>
</dbReference>
<keyword evidence="2" id="KW-1185">Reference proteome</keyword>
<comment type="caution">
    <text evidence="1">The sequence shown here is derived from an EMBL/GenBank/DDBJ whole genome shotgun (WGS) entry which is preliminary data.</text>
</comment>
<reference evidence="1" key="1">
    <citation type="submission" date="2017-07" db="EMBL/GenBank/DDBJ databases">
        <title>Taro Niue Genome Assembly and Annotation.</title>
        <authorList>
            <person name="Atibalentja N."/>
            <person name="Keating K."/>
            <person name="Fields C.J."/>
        </authorList>
    </citation>
    <scope>NUCLEOTIDE SEQUENCE</scope>
    <source>
        <strain evidence="1">Niue_2</strain>
        <tissue evidence="1">Leaf</tissue>
    </source>
</reference>
<name>A0A843UL54_COLES</name>
<dbReference type="OrthoDB" id="1919386at2759"/>
<protein>
    <submittedName>
        <fullName evidence="1">Uncharacterized protein</fullName>
    </submittedName>
</protein>
<evidence type="ECO:0000313" key="1">
    <source>
        <dbReference type="EMBL" id="MQL82540.1"/>
    </source>
</evidence>
<organism evidence="1 2">
    <name type="scientific">Colocasia esculenta</name>
    <name type="common">Wild taro</name>
    <name type="synonym">Arum esculentum</name>
    <dbReference type="NCBI Taxonomy" id="4460"/>
    <lineage>
        <taxon>Eukaryota</taxon>
        <taxon>Viridiplantae</taxon>
        <taxon>Streptophyta</taxon>
        <taxon>Embryophyta</taxon>
        <taxon>Tracheophyta</taxon>
        <taxon>Spermatophyta</taxon>
        <taxon>Magnoliopsida</taxon>
        <taxon>Liliopsida</taxon>
        <taxon>Araceae</taxon>
        <taxon>Aroideae</taxon>
        <taxon>Colocasieae</taxon>
        <taxon>Colocasia</taxon>
    </lineage>
</organism>
<evidence type="ECO:0000313" key="2">
    <source>
        <dbReference type="Proteomes" id="UP000652761"/>
    </source>
</evidence>
<dbReference type="Pfam" id="PF14009">
    <property type="entry name" value="PADRE"/>
    <property type="match status" value="1"/>
</dbReference>
<dbReference type="AlphaFoldDB" id="A0A843UL54"/>
<gene>
    <name evidence="1" type="ORF">Taro_015006</name>
</gene>
<dbReference type="EMBL" id="NMUH01000638">
    <property type="protein sequence ID" value="MQL82540.1"/>
    <property type="molecule type" value="Genomic_DNA"/>
</dbReference>
<sequence length="139" mass="14457">MGICVSSQITRSGTRPGAAAAEWGRTAKVVHMGDGSAREYMAGAAKAGHVEADNPGYHLCRSEALHVGQRPPRSAESEDLQPGQVYLLLPPASLAKPLTLHDLCNLAVRASAALRRQPVSAAAATAGGRRRATRLPGKG</sequence>
<dbReference type="InterPro" id="IPR025322">
    <property type="entry name" value="PADRE_dom"/>
</dbReference>
<proteinExistence type="predicted"/>